<evidence type="ECO:0000313" key="3">
    <source>
        <dbReference type="Proteomes" id="UP000254537"/>
    </source>
</evidence>
<dbReference type="InterPro" id="IPR036938">
    <property type="entry name" value="PAP2/HPO_sf"/>
</dbReference>
<accession>A0A345Y545</accession>
<feature type="domain" description="Phosphatidic acid phosphatase type 2/haloperoxidase" evidence="1">
    <location>
        <begin position="771"/>
        <end position="881"/>
    </location>
</feature>
<dbReference type="InterPro" id="IPR000326">
    <property type="entry name" value="PAP2/HPO"/>
</dbReference>
<proteinExistence type="predicted"/>
<dbReference type="Pfam" id="PF01569">
    <property type="entry name" value="PAP2"/>
    <property type="match status" value="1"/>
</dbReference>
<dbReference type="SMART" id="SM00014">
    <property type="entry name" value="acidPPc"/>
    <property type="match status" value="1"/>
</dbReference>
<dbReference type="EMBL" id="CP031337">
    <property type="protein sequence ID" value="AXK39047.1"/>
    <property type="molecule type" value="Genomic_DNA"/>
</dbReference>
<dbReference type="InterPro" id="IPR010344">
    <property type="entry name" value="YbjH"/>
</dbReference>
<dbReference type="SUPFAM" id="SSF48317">
    <property type="entry name" value="Acid phosphatase/Vanadium-dependent haloperoxidase"/>
    <property type="match status" value="1"/>
</dbReference>
<dbReference type="Gene3D" id="1.20.144.10">
    <property type="entry name" value="Phosphatidic acid phosphatase type 2/haloperoxidase"/>
    <property type="match status" value="1"/>
</dbReference>
<dbReference type="Pfam" id="PF06082">
    <property type="entry name" value="YjbH"/>
    <property type="match status" value="2"/>
</dbReference>
<reference evidence="2 3" key="1">
    <citation type="submission" date="2018-07" db="EMBL/GenBank/DDBJ databases">
        <title>Crenobacter cavernae sp. nov., isolated from a karst cave.</title>
        <authorList>
            <person name="Zhu H."/>
        </authorList>
    </citation>
    <scope>NUCLEOTIDE SEQUENCE [LARGE SCALE GENOMIC DNA]</scope>
    <source>
        <strain evidence="2 3">K1W11S-77</strain>
    </source>
</reference>
<dbReference type="OrthoDB" id="19542at2"/>
<protein>
    <submittedName>
        <fullName evidence="2">Phosphatase PAP2 family protein</fullName>
    </submittedName>
</protein>
<dbReference type="Proteomes" id="UP000254537">
    <property type="component" value="Chromosome"/>
</dbReference>
<dbReference type="KEGG" id="ccah:DWG20_06120"/>
<name>A0A345Y545_9NEIS</name>
<dbReference type="AlphaFoldDB" id="A0A345Y545"/>
<organism evidence="2 3">
    <name type="scientific">Crenobacter cavernae</name>
    <dbReference type="NCBI Taxonomy" id="2290923"/>
    <lineage>
        <taxon>Bacteria</taxon>
        <taxon>Pseudomonadati</taxon>
        <taxon>Pseudomonadota</taxon>
        <taxon>Betaproteobacteria</taxon>
        <taxon>Neisseriales</taxon>
        <taxon>Neisseriaceae</taxon>
        <taxon>Crenobacter</taxon>
    </lineage>
</organism>
<gene>
    <name evidence="2" type="ORF">DWG20_06120</name>
</gene>
<sequence>MPSALTGQDGAWSLGYSFDRPYSTVWTSVTVLPALQVTGRYVAVMGIPGFSTQGYGAAYGRYKDKVFDAKLQVLPESEYFPAVALGKTDLFGTELFKGQYVALSKRFGGLETTVGYGSGRISGPFAGARWSPAALPSWSLVAEYDANDYRNDFRADKTFASERQRGVKAGLEYRWGWLSMQVAKQKSHNSINAAVTIPTNEREFIPKIYEPVYYAPTELPVRPAAAEWQANPAYARNLVRALEKQDYKLVSARYERGTLALSLSNSRISNLGRVIGRAVRTALYFMPLETRTLKVTYTERDMPVATYEFFNLHRLRDYLNGKSDREAFRQFVLLRPASGADVAIPARNADDDLMVGLQDDPELKVLLSEDGDFVQLKQQDTLLNRFKIAPKLGFFFNDPSGALHYELNALANYDRRLGSGLYFNSALGATISESVSDVTQPSNSLLPHVRSDVAEYKKGGRFKLFRALLNQYFKPDTDWYGRVSGGIYEEMFSGAGGQLLYAPRGKRWAVDVSVDALQQRDYRGWLGSLDYKTVTALAAVHYRLPYGVTGTVRAGRFLAKDNGARLEFKRRFRSGIEVGAWYTRTDGKDITNPGKPEAPYHDRGIFFSIPLNSMLAVDSRSTAGFSLSPWTRDVGQMVASPGDLYDIVESPRRDMDLFDGLGNFAERRDELSHPANTLPIERFNPWPSMRLRLDDSSSAFPEMSPLLKGSALAAGAFGIASLSDRRWDRFTKDRQDNKLLDAWGKAGRIAPWVGVGLAGTAMAFGDDRLQNTGFIALQSAAAAAGGSLLLKQAANRARPESEQGHWARQDGSASRFDSSFPSNHSALAFALATPFASEYDAPWLYGAATLASLGRTADRKHWLSDTVAGGLIGYAAGKWLWTAQRRDPRYQTLFSVGQDRVGVNVAAQY</sequence>
<evidence type="ECO:0000313" key="2">
    <source>
        <dbReference type="EMBL" id="AXK39047.1"/>
    </source>
</evidence>
<evidence type="ECO:0000259" key="1">
    <source>
        <dbReference type="SMART" id="SM00014"/>
    </source>
</evidence>